<feature type="domain" description="ABC transporter" evidence="5">
    <location>
        <begin position="255"/>
        <end position="499"/>
    </location>
</feature>
<accession>A0ABS2N6H2</accession>
<gene>
    <name evidence="6" type="ORF">JOC48_004335</name>
</gene>
<keyword evidence="2" id="KW-0677">Repeat</keyword>
<dbReference type="PROSITE" id="PS00211">
    <property type="entry name" value="ABC_TRANSPORTER_1"/>
    <property type="match status" value="1"/>
</dbReference>
<dbReference type="GO" id="GO:0005524">
    <property type="term" value="F:ATP binding"/>
    <property type="evidence" value="ECO:0007669"/>
    <property type="project" value="UniProtKB-KW"/>
</dbReference>
<keyword evidence="3" id="KW-0547">Nucleotide-binding</keyword>
<evidence type="ECO:0000256" key="1">
    <source>
        <dbReference type="ARBA" id="ARBA00022448"/>
    </source>
</evidence>
<dbReference type="Pfam" id="PF00005">
    <property type="entry name" value="ABC_tran"/>
    <property type="match status" value="2"/>
</dbReference>
<dbReference type="CDD" id="cd03216">
    <property type="entry name" value="ABC_Carb_Monos_I"/>
    <property type="match status" value="1"/>
</dbReference>
<dbReference type="InterPro" id="IPR027417">
    <property type="entry name" value="P-loop_NTPase"/>
</dbReference>
<organism evidence="6 7">
    <name type="scientific">Aquibacillus albus</name>
    <dbReference type="NCBI Taxonomy" id="1168171"/>
    <lineage>
        <taxon>Bacteria</taxon>
        <taxon>Bacillati</taxon>
        <taxon>Bacillota</taxon>
        <taxon>Bacilli</taxon>
        <taxon>Bacillales</taxon>
        <taxon>Bacillaceae</taxon>
        <taxon>Aquibacillus</taxon>
    </lineage>
</organism>
<keyword evidence="1" id="KW-0813">Transport</keyword>
<keyword evidence="7" id="KW-1185">Reference proteome</keyword>
<dbReference type="SUPFAM" id="SSF52540">
    <property type="entry name" value="P-loop containing nucleoside triphosphate hydrolases"/>
    <property type="match status" value="2"/>
</dbReference>
<name>A0ABS2N6H2_9BACI</name>
<comment type="caution">
    <text evidence="6">The sequence shown here is derived from an EMBL/GenBank/DDBJ whole genome shotgun (WGS) entry which is preliminary data.</text>
</comment>
<evidence type="ECO:0000256" key="2">
    <source>
        <dbReference type="ARBA" id="ARBA00022737"/>
    </source>
</evidence>
<dbReference type="RefSeq" id="WP_204502386.1">
    <property type="nucleotide sequence ID" value="NZ_JAFBDR010000049.1"/>
</dbReference>
<feature type="domain" description="ABC transporter" evidence="5">
    <location>
        <begin position="4"/>
        <end position="242"/>
    </location>
</feature>
<evidence type="ECO:0000256" key="4">
    <source>
        <dbReference type="ARBA" id="ARBA00022840"/>
    </source>
</evidence>
<reference evidence="6 7" key="1">
    <citation type="submission" date="2021-01" db="EMBL/GenBank/DDBJ databases">
        <title>Genomic Encyclopedia of Type Strains, Phase IV (KMG-IV): sequencing the most valuable type-strain genomes for metagenomic binning, comparative biology and taxonomic classification.</title>
        <authorList>
            <person name="Goeker M."/>
        </authorList>
    </citation>
    <scope>NUCLEOTIDE SEQUENCE [LARGE SCALE GENOMIC DNA]</scope>
    <source>
        <strain evidence="6 7">DSM 23711</strain>
    </source>
</reference>
<dbReference type="PANTHER" id="PTHR43790">
    <property type="entry name" value="CARBOHYDRATE TRANSPORT ATP-BINDING PROTEIN MG119-RELATED"/>
    <property type="match status" value="1"/>
</dbReference>
<evidence type="ECO:0000313" key="6">
    <source>
        <dbReference type="EMBL" id="MBM7573732.1"/>
    </source>
</evidence>
<keyword evidence="4 6" id="KW-0067">ATP-binding</keyword>
<dbReference type="InterPro" id="IPR003439">
    <property type="entry name" value="ABC_transporter-like_ATP-bd"/>
</dbReference>
<dbReference type="PANTHER" id="PTHR43790:SF9">
    <property type="entry name" value="GALACTOFURANOSE TRANSPORTER ATP-BINDING PROTEIN YTFR"/>
    <property type="match status" value="1"/>
</dbReference>
<dbReference type="PROSITE" id="PS50893">
    <property type="entry name" value="ABC_TRANSPORTER_2"/>
    <property type="match status" value="2"/>
</dbReference>
<evidence type="ECO:0000256" key="3">
    <source>
        <dbReference type="ARBA" id="ARBA00022741"/>
    </source>
</evidence>
<sequence length="506" mass="56708">MELLTMKNISKVFGGNQALDSIYLSINPGEVHALVGENGAGKSTLIKIMTGVYQPTSGRILWEGRPVDVSTPKEAQTLGITAIHQDRQLVPHFNGLENLFLNKKYPLKRNRIQIDWKKMKQEAEALKNSWGIDIPLDVPVSDMTPSERTLLEILRAMDAESRILILDEPTASLSDKESQLLFSFIERLRSQGVAIIYISHRLEEVIRISDRVTVLTAGKLITTLTKDQLSKEVIIHHMTDGKALNHKKKISSDQPKKRTLFQVENLRTKDGRVKQANFSLYSNEILGVYGLAGSGRTETLESIFGLRPMKTDAFYLKGEAITKPNPTMMIENGMVMISENRHEEGLIMGNSIIHNMTLPIINSISNRGKMQRNKEQNIVDKEMNRFNVKATSANQTVSELSGGNQQKVVLGKALLSNPDIYLCDEPTQAVDIMTRSEIHSFLHQQAELGKGIVFVSSDLNEILEVSDRVLLFSEGETVAELENKQLSPSQILNICYHYNRTEGVSE</sequence>
<dbReference type="InterPro" id="IPR003593">
    <property type="entry name" value="AAA+_ATPase"/>
</dbReference>
<evidence type="ECO:0000259" key="5">
    <source>
        <dbReference type="PROSITE" id="PS50893"/>
    </source>
</evidence>
<dbReference type="CDD" id="cd03215">
    <property type="entry name" value="ABC_Carb_Monos_II"/>
    <property type="match status" value="1"/>
</dbReference>
<dbReference type="Gene3D" id="3.40.50.300">
    <property type="entry name" value="P-loop containing nucleotide triphosphate hydrolases"/>
    <property type="match status" value="2"/>
</dbReference>
<dbReference type="InterPro" id="IPR050107">
    <property type="entry name" value="ABC_carbohydrate_import_ATPase"/>
</dbReference>
<dbReference type="InterPro" id="IPR017871">
    <property type="entry name" value="ABC_transporter-like_CS"/>
</dbReference>
<protein>
    <submittedName>
        <fullName evidence="6">Ribose transport system ATP-binding protein</fullName>
    </submittedName>
</protein>
<evidence type="ECO:0000313" key="7">
    <source>
        <dbReference type="Proteomes" id="UP001296943"/>
    </source>
</evidence>
<dbReference type="EMBL" id="JAFBDR010000049">
    <property type="protein sequence ID" value="MBM7573732.1"/>
    <property type="molecule type" value="Genomic_DNA"/>
</dbReference>
<dbReference type="Proteomes" id="UP001296943">
    <property type="component" value="Unassembled WGS sequence"/>
</dbReference>
<proteinExistence type="predicted"/>
<dbReference type="SMART" id="SM00382">
    <property type="entry name" value="AAA"/>
    <property type="match status" value="2"/>
</dbReference>